<dbReference type="EMBL" id="UFQT01006077">
    <property type="protein sequence ID" value="SSX36079.1"/>
    <property type="molecule type" value="Genomic_DNA"/>
</dbReference>
<protein>
    <submittedName>
        <fullName evidence="3">CSON012637 protein</fullName>
    </submittedName>
</protein>
<reference evidence="3" key="2">
    <citation type="submission" date="2018-07" db="EMBL/GenBank/DDBJ databases">
        <authorList>
            <person name="Quirk P.G."/>
            <person name="Krulwich T.A."/>
        </authorList>
    </citation>
    <scope>NUCLEOTIDE SEQUENCE</scope>
</reference>
<organism evidence="3">
    <name type="scientific">Culicoides sonorensis</name>
    <name type="common">Biting midge</name>
    <dbReference type="NCBI Taxonomy" id="179676"/>
    <lineage>
        <taxon>Eukaryota</taxon>
        <taxon>Metazoa</taxon>
        <taxon>Ecdysozoa</taxon>
        <taxon>Arthropoda</taxon>
        <taxon>Hexapoda</taxon>
        <taxon>Insecta</taxon>
        <taxon>Pterygota</taxon>
        <taxon>Neoptera</taxon>
        <taxon>Endopterygota</taxon>
        <taxon>Diptera</taxon>
        <taxon>Nematocera</taxon>
        <taxon>Chironomoidea</taxon>
        <taxon>Ceratopogonidae</taxon>
        <taxon>Ceratopogoninae</taxon>
        <taxon>Culicoides</taxon>
        <taxon>Monoculicoides</taxon>
    </lineage>
</organism>
<feature type="compositionally biased region" description="Low complexity" evidence="1">
    <location>
        <begin position="1"/>
        <end position="12"/>
    </location>
</feature>
<dbReference type="VEuPathDB" id="VectorBase:CSON012637"/>
<gene>
    <name evidence="3" type="primary">CSON012637</name>
</gene>
<name>A0A336N361_CULSO</name>
<dbReference type="AlphaFoldDB" id="A0A336N361"/>
<sequence length="85" mass="9331">MAFNRNTNRRPGGNFGGGSGYGRQVNPWDTGRDFRGNDALAIANNLISNLLRNQPNAPPSLLEMAARNRGYDGFGGFDFDDRLIN</sequence>
<reference evidence="2" key="1">
    <citation type="submission" date="2018-04" db="EMBL/GenBank/DDBJ databases">
        <authorList>
            <person name="Go L.Y."/>
            <person name="Mitchell J.A."/>
        </authorList>
    </citation>
    <scope>NUCLEOTIDE SEQUENCE</scope>
    <source>
        <tissue evidence="2">Whole organism</tissue>
    </source>
</reference>
<dbReference type="EMBL" id="UFQS01006077">
    <property type="protein sequence ID" value="SSX16911.1"/>
    <property type="molecule type" value="Genomic_DNA"/>
</dbReference>
<evidence type="ECO:0000313" key="2">
    <source>
        <dbReference type="EMBL" id="SSX16911.1"/>
    </source>
</evidence>
<feature type="region of interest" description="Disordered" evidence="1">
    <location>
        <begin position="1"/>
        <end position="30"/>
    </location>
</feature>
<evidence type="ECO:0000313" key="3">
    <source>
        <dbReference type="EMBL" id="SSX36079.1"/>
    </source>
</evidence>
<proteinExistence type="predicted"/>
<evidence type="ECO:0000256" key="1">
    <source>
        <dbReference type="SAM" id="MobiDB-lite"/>
    </source>
</evidence>
<accession>A0A336N361</accession>